<dbReference type="PANTHER" id="PTHR33337:SF40">
    <property type="entry name" value="CENP-V_GFA DOMAIN-CONTAINING PROTEIN-RELATED"/>
    <property type="match status" value="1"/>
</dbReference>
<dbReference type="SUPFAM" id="SSF51316">
    <property type="entry name" value="Mss4-like"/>
    <property type="match status" value="1"/>
</dbReference>
<organism evidence="7">
    <name type="scientific">Microvirga ossetica</name>
    <dbReference type="NCBI Taxonomy" id="1882682"/>
    <lineage>
        <taxon>Bacteria</taxon>
        <taxon>Pseudomonadati</taxon>
        <taxon>Pseudomonadota</taxon>
        <taxon>Alphaproteobacteria</taxon>
        <taxon>Hyphomicrobiales</taxon>
        <taxon>Methylobacteriaceae</taxon>
        <taxon>Microvirga</taxon>
    </lineage>
</organism>
<dbReference type="GO" id="GO:0016846">
    <property type="term" value="F:carbon-sulfur lyase activity"/>
    <property type="evidence" value="ECO:0007669"/>
    <property type="project" value="InterPro"/>
</dbReference>
<evidence type="ECO:0000256" key="2">
    <source>
        <dbReference type="ARBA" id="ARBA00022723"/>
    </source>
</evidence>
<keyword evidence="3" id="KW-0862">Zinc</keyword>
<dbReference type="AlphaFoldDB" id="A0A1B2EJZ1"/>
<dbReference type="InterPro" id="IPR006913">
    <property type="entry name" value="CENP-V/GFA"/>
</dbReference>
<sequence length="154" mass="17017">MTNATKSVMTGGCQCGAVRYALMSEPTHASICHCRMCQKAFGNYFASLTGVPRKDLVWTKGQLSVFKSSKAVERGFCTDCGTPLTYSYLENDRISVSIGSLDEPGRVTPEIQYGLESKLPAFERLHTLPGERTGDYATPEEMEKMASRQHPDHD</sequence>
<comment type="similarity">
    <text evidence="1">Belongs to the Gfa family.</text>
</comment>
<reference evidence="7" key="1">
    <citation type="submission" date="2016-07" db="EMBL/GenBank/DDBJ databases">
        <title>Microvirga ossetica sp. nov. a new species of rhizobia isolated from root nodules of the legume species Vicia alpestris Steven originated from North Ossetia region in the Caucasus.</title>
        <authorList>
            <person name="Safronova V.I."/>
            <person name="Kuznetsova I.G."/>
            <person name="Sazanova A.L."/>
            <person name="Belimov A."/>
            <person name="Andronov E."/>
            <person name="Osledkin Y.S."/>
            <person name="Onishchuk O.P."/>
            <person name="Kurchak O.N."/>
            <person name="Shaposhnikov A.I."/>
            <person name="Willems A."/>
            <person name="Tikhonovich I.A."/>
        </authorList>
    </citation>
    <scope>NUCLEOTIDE SEQUENCE [LARGE SCALE GENOMIC DNA]</scope>
    <source>
        <strain evidence="7">V5/3M</strain>
    </source>
</reference>
<keyword evidence="2" id="KW-0479">Metal-binding</keyword>
<dbReference type="PANTHER" id="PTHR33337">
    <property type="entry name" value="GFA DOMAIN-CONTAINING PROTEIN"/>
    <property type="match status" value="1"/>
</dbReference>
<dbReference type="Pfam" id="PF04828">
    <property type="entry name" value="GFA"/>
    <property type="match status" value="1"/>
</dbReference>
<accession>A0A1B2EJZ1</accession>
<protein>
    <submittedName>
        <fullName evidence="7">Aldehyde-activating protein</fullName>
    </submittedName>
</protein>
<keyword evidence="4" id="KW-0456">Lyase</keyword>
<gene>
    <name evidence="7" type="ORF">BB934_20345</name>
</gene>
<proteinExistence type="inferred from homology"/>
<evidence type="ECO:0000256" key="5">
    <source>
        <dbReference type="SAM" id="MobiDB-lite"/>
    </source>
</evidence>
<dbReference type="GO" id="GO:0046872">
    <property type="term" value="F:metal ion binding"/>
    <property type="evidence" value="ECO:0007669"/>
    <property type="project" value="UniProtKB-KW"/>
</dbReference>
<name>A0A1B2EJZ1_9HYPH</name>
<dbReference type="EMBL" id="CP016616">
    <property type="protein sequence ID" value="ANY80290.1"/>
    <property type="molecule type" value="Genomic_DNA"/>
</dbReference>
<evidence type="ECO:0000256" key="4">
    <source>
        <dbReference type="ARBA" id="ARBA00023239"/>
    </source>
</evidence>
<evidence type="ECO:0000256" key="3">
    <source>
        <dbReference type="ARBA" id="ARBA00022833"/>
    </source>
</evidence>
<evidence type="ECO:0000259" key="6">
    <source>
        <dbReference type="PROSITE" id="PS51891"/>
    </source>
</evidence>
<dbReference type="InterPro" id="IPR011057">
    <property type="entry name" value="Mss4-like_sf"/>
</dbReference>
<feature type="domain" description="CENP-V/GFA" evidence="6">
    <location>
        <begin position="9"/>
        <end position="123"/>
    </location>
</feature>
<dbReference type="Gene3D" id="3.90.1590.10">
    <property type="entry name" value="glutathione-dependent formaldehyde- activating enzyme (gfa)"/>
    <property type="match status" value="1"/>
</dbReference>
<dbReference type="PROSITE" id="PS51891">
    <property type="entry name" value="CENP_V_GFA"/>
    <property type="match status" value="1"/>
</dbReference>
<dbReference type="KEGG" id="moc:BB934_20345"/>
<feature type="region of interest" description="Disordered" evidence="5">
    <location>
        <begin position="129"/>
        <end position="154"/>
    </location>
</feature>
<dbReference type="OrthoDB" id="9807246at2"/>
<dbReference type="RefSeq" id="WP_099511294.1">
    <property type="nucleotide sequence ID" value="NZ_CP016616.1"/>
</dbReference>
<feature type="compositionally biased region" description="Basic and acidic residues" evidence="5">
    <location>
        <begin position="141"/>
        <end position="154"/>
    </location>
</feature>
<evidence type="ECO:0000256" key="1">
    <source>
        <dbReference type="ARBA" id="ARBA00005495"/>
    </source>
</evidence>
<evidence type="ECO:0000313" key="7">
    <source>
        <dbReference type="EMBL" id="ANY80290.1"/>
    </source>
</evidence>